<proteinExistence type="predicted"/>
<keyword evidence="2" id="KW-1185">Reference proteome</keyword>
<protein>
    <submittedName>
        <fullName evidence="1">Uncharacterized protein</fullName>
    </submittedName>
</protein>
<evidence type="ECO:0000313" key="2">
    <source>
        <dbReference type="Proteomes" id="UP000198736"/>
    </source>
</evidence>
<name>A0A0S4LNZ8_9BACT</name>
<dbReference type="AlphaFoldDB" id="A0A0S4LNZ8"/>
<dbReference type="EMBL" id="CZPZ01000034">
    <property type="protein sequence ID" value="CUS39253.1"/>
    <property type="molecule type" value="Genomic_DNA"/>
</dbReference>
<evidence type="ECO:0000313" key="1">
    <source>
        <dbReference type="EMBL" id="CUS39253.1"/>
    </source>
</evidence>
<organism evidence="1 2">
    <name type="scientific">Candidatus Nitrospira nitrificans</name>
    <dbReference type="NCBI Taxonomy" id="1742973"/>
    <lineage>
        <taxon>Bacteria</taxon>
        <taxon>Pseudomonadati</taxon>
        <taxon>Nitrospirota</taxon>
        <taxon>Nitrospiria</taxon>
        <taxon>Nitrospirales</taxon>
        <taxon>Nitrospiraceae</taxon>
        <taxon>Nitrospira</taxon>
    </lineage>
</organism>
<dbReference type="Proteomes" id="UP000198736">
    <property type="component" value="Unassembled WGS sequence"/>
</dbReference>
<accession>A0A0S4LNZ8</accession>
<reference evidence="2" key="1">
    <citation type="submission" date="2015-10" db="EMBL/GenBank/DDBJ databases">
        <authorList>
            <person name="Luecker S."/>
            <person name="Luecker S."/>
        </authorList>
    </citation>
    <scope>NUCLEOTIDE SEQUENCE [LARGE SCALE GENOMIC DNA]</scope>
</reference>
<gene>
    <name evidence="1" type="ORF">COMA2_70047</name>
</gene>
<sequence length="74" mass="8605">MMWIALGATVSYFLCNGTNRIFILFWLIHGNTQLCLFRYSYISAIHIYFKAITIACEYHVWAHELLSLKVDGCV</sequence>